<dbReference type="Proteomes" id="UP000546162">
    <property type="component" value="Unassembled WGS sequence"/>
</dbReference>
<evidence type="ECO:0000259" key="13">
    <source>
        <dbReference type="PROSITE" id="PS50113"/>
    </source>
</evidence>
<organism evidence="14 15">
    <name type="scientific">Actinoplanes octamycinicus</name>
    <dbReference type="NCBI Taxonomy" id="135948"/>
    <lineage>
        <taxon>Bacteria</taxon>
        <taxon>Bacillati</taxon>
        <taxon>Actinomycetota</taxon>
        <taxon>Actinomycetes</taxon>
        <taxon>Micromonosporales</taxon>
        <taxon>Micromonosporaceae</taxon>
        <taxon>Actinoplanes</taxon>
    </lineage>
</organism>
<dbReference type="PROSITE" id="PS50110">
    <property type="entry name" value="RESPONSE_REGULATORY"/>
    <property type="match status" value="1"/>
</dbReference>
<dbReference type="Pfam" id="PF00072">
    <property type="entry name" value="Response_reg"/>
    <property type="match status" value="1"/>
</dbReference>
<dbReference type="Gene3D" id="3.30.565.10">
    <property type="entry name" value="Histidine kinase-like ATPase, C-terminal domain"/>
    <property type="match status" value="1"/>
</dbReference>
<dbReference type="InterPro" id="IPR003661">
    <property type="entry name" value="HisK_dim/P_dom"/>
</dbReference>
<protein>
    <recommendedName>
        <fullName evidence="3">histidine kinase</fullName>
        <ecNumber evidence="3">2.7.13.3</ecNumber>
    </recommendedName>
</protein>
<dbReference type="InterPro" id="IPR001789">
    <property type="entry name" value="Sig_transdc_resp-reg_receiver"/>
</dbReference>
<evidence type="ECO:0000313" key="14">
    <source>
        <dbReference type="EMBL" id="MBB4743913.1"/>
    </source>
</evidence>
<evidence type="ECO:0000256" key="6">
    <source>
        <dbReference type="ARBA" id="ARBA00023012"/>
    </source>
</evidence>
<feature type="domain" description="Histidine kinase" evidence="10">
    <location>
        <begin position="392"/>
        <end position="615"/>
    </location>
</feature>
<evidence type="ECO:0000256" key="2">
    <source>
        <dbReference type="ARBA" id="ARBA00004236"/>
    </source>
</evidence>
<dbReference type="SUPFAM" id="SSF52172">
    <property type="entry name" value="CheY-like"/>
    <property type="match status" value="1"/>
</dbReference>
<dbReference type="PROSITE" id="PS50113">
    <property type="entry name" value="PAC"/>
    <property type="match status" value="1"/>
</dbReference>
<evidence type="ECO:0000256" key="5">
    <source>
        <dbReference type="ARBA" id="ARBA00022777"/>
    </source>
</evidence>
<gene>
    <name evidence="14" type="ORF">BJY16_007372</name>
</gene>
<sequence>MVQSRSRFLRRPQQTQACHRYGRTRRDPVVAVRRSAKPLAIVASASRADTDTAQAKMRLRAPVSRRRLGPGAGRSGTRPHRRVRPVMLLPFCTAQEPWFTAEIGVMPDQTFLLANMVIAVAYASITVAILVPVARAGQLRTNKLAVATAMIFFSCAVGHALHAIMAYQTIIQGPAMHHMSGAAVGWSWTSALWDATTAAIGVYYWTLRRGYGVLLGPGGIYVDPWGQHRLDEAAARERAAHDLAEAQRATLATVVQHSDDAIVGLTPEGLITAWNQGAEKIFGYTAAEMLGRPTTMLADSEGAEHQHDVLASIRRGDGGRSYEARRLRKDGTPVDLALTLTAIHDQAGTVIGVSAIARDITAAKEAAERQRAAEERSHKAQRMESLGKLAGGVAHDFNNILAIIGNYTDFAIEETSDKPQVQADLKQARTAVDRATNLTRQLLTFTRGDAIQPQDIDLNASIAEVHAMLERTIGEHITLIALPADQPPIVHADPGQIQQILLNLAINARDAMPEGGTIVLEANTAVLDGDEVNMQPPLAAGTYARLLVSDTGHGMSAATAARIFEPFYTTKPQGKGTGLGLATVYGIVTEAGGSINVYSEVDIGTTFRIYLPLVTAPATTDPVTSQQAPPPGDGRTVLVVEDEPALARVVARIVGNGGYHVLVAGSGPEALHLYEQRGCDILLTDVIMPEMSGPRLADILHAQDPDLPVVYMSGYSNGLLGKTHVLDDDITFLEKPFTASDLLHKLASTRRTEIRH</sequence>
<dbReference type="GO" id="GO:0005886">
    <property type="term" value="C:plasma membrane"/>
    <property type="evidence" value="ECO:0007669"/>
    <property type="project" value="UniProtKB-SubCell"/>
</dbReference>
<dbReference type="InterPro" id="IPR003594">
    <property type="entry name" value="HATPase_dom"/>
</dbReference>
<dbReference type="InterPro" id="IPR001610">
    <property type="entry name" value="PAC"/>
</dbReference>
<feature type="transmembrane region" description="Helical" evidence="9">
    <location>
        <begin position="144"/>
        <end position="167"/>
    </location>
</feature>
<dbReference type="SMART" id="SM00388">
    <property type="entry name" value="HisKA"/>
    <property type="match status" value="1"/>
</dbReference>
<dbReference type="Pfam" id="PF02518">
    <property type="entry name" value="HATPase_c"/>
    <property type="match status" value="1"/>
</dbReference>
<dbReference type="InterPro" id="IPR036097">
    <property type="entry name" value="HisK_dim/P_sf"/>
</dbReference>
<keyword evidence="6" id="KW-0902">Two-component regulatory system</keyword>
<keyword evidence="9" id="KW-0472">Membrane</keyword>
<dbReference type="Gene3D" id="3.40.50.2300">
    <property type="match status" value="1"/>
</dbReference>
<evidence type="ECO:0000256" key="9">
    <source>
        <dbReference type="SAM" id="Phobius"/>
    </source>
</evidence>
<accession>A0A7W7MBA4</accession>
<dbReference type="PANTHER" id="PTHR43065:SF42">
    <property type="entry name" value="TWO-COMPONENT SENSOR PPRA"/>
    <property type="match status" value="1"/>
</dbReference>
<reference evidence="14 15" key="1">
    <citation type="submission" date="2020-08" db="EMBL/GenBank/DDBJ databases">
        <title>Sequencing the genomes of 1000 actinobacteria strains.</title>
        <authorList>
            <person name="Klenk H.-P."/>
        </authorList>
    </citation>
    <scope>NUCLEOTIDE SEQUENCE [LARGE SCALE GENOMIC DNA]</scope>
    <source>
        <strain evidence="14 15">DSM 45809</strain>
    </source>
</reference>
<evidence type="ECO:0000256" key="7">
    <source>
        <dbReference type="PROSITE-ProRule" id="PRU00169"/>
    </source>
</evidence>
<keyword evidence="4 7" id="KW-0597">Phosphoprotein</keyword>
<dbReference type="CDD" id="cd00130">
    <property type="entry name" value="PAS"/>
    <property type="match status" value="1"/>
</dbReference>
<dbReference type="EMBL" id="JACHNB010000001">
    <property type="protein sequence ID" value="MBB4743913.1"/>
    <property type="molecule type" value="Genomic_DNA"/>
</dbReference>
<dbReference type="PROSITE" id="PS50109">
    <property type="entry name" value="HIS_KIN"/>
    <property type="match status" value="1"/>
</dbReference>
<name>A0A7W7MBA4_9ACTN</name>
<dbReference type="GO" id="GO:0000155">
    <property type="term" value="F:phosphorelay sensor kinase activity"/>
    <property type="evidence" value="ECO:0007669"/>
    <property type="project" value="InterPro"/>
</dbReference>
<dbReference type="SMART" id="SM00086">
    <property type="entry name" value="PAC"/>
    <property type="match status" value="1"/>
</dbReference>
<feature type="domain" description="PAC" evidence="13">
    <location>
        <begin position="320"/>
        <end position="372"/>
    </location>
</feature>
<dbReference type="SMART" id="SM00387">
    <property type="entry name" value="HATPase_c"/>
    <property type="match status" value="1"/>
</dbReference>
<dbReference type="InterPro" id="IPR004358">
    <property type="entry name" value="Sig_transdc_His_kin-like_C"/>
</dbReference>
<dbReference type="InterPro" id="IPR036890">
    <property type="entry name" value="HATPase_C_sf"/>
</dbReference>
<dbReference type="PRINTS" id="PR00344">
    <property type="entry name" value="BCTRLSENSOR"/>
</dbReference>
<dbReference type="RefSeq" id="WP_239177305.1">
    <property type="nucleotide sequence ID" value="NZ_BAABFG010000005.1"/>
</dbReference>
<comment type="catalytic activity">
    <reaction evidence="1">
        <text>ATP + protein L-histidine = ADP + protein N-phospho-L-histidine.</text>
        <dbReference type="EC" id="2.7.13.3"/>
    </reaction>
</comment>
<evidence type="ECO:0000256" key="3">
    <source>
        <dbReference type="ARBA" id="ARBA00012438"/>
    </source>
</evidence>
<dbReference type="Gene3D" id="3.30.450.20">
    <property type="entry name" value="PAS domain"/>
    <property type="match status" value="1"/>
</dbReference>
<dbReference type="InterPro" id="IPR005467">
    <property type="entry name" value="His_kinase_dom"/>
</dbReference>
<evidence type="ECO:0000256" key="8">
    <source>
        <dbReference type="SAM" id="Coils"/>
    </source>
</evidence>
<evidence type="ECO:0000256" key="1">
    <source>
        <dbReference type="ARBA" id="ARBA00000085"/>
    </source>
</evidence>
<dbReference type="InterPro" id="IPR000014">
    <property type="entry name" value="PAS"/>
</dbReference>
<feature type="coiled-coil region" evidence="8">
    <location>
        <begin position="357"/>
        <end position="384"/>
    </location>
</feature>
<dbReference type="SMART" id="SM00448">
    <property type="entry name" value="REC"/>
    <property type="match status" value="1"/>
</dbReference>
<evidence type="ECO:0000259" key="12">
    <source>
        <dbReference type="PROSITE" id="PS50112"/>
    </source>
</evidence>
<evidence type="ECO:0000259" key="10">
    <source>
        <dbReference type="PROSITE" id="PS50109"/>
    </source>
</evidence>
<dbReference type="Pfam" id="PF00512">
    <property type="entry name" value="HisKA"/>
    <property type="match status" value="1"/>
</dbReference>
<keyword evidence="5" id="KW-0808">Transferase</keyword>
<keyword evidence="9" id="KW-0812">Transmembrane</keyword>
<dbReference type="SUPFAM" id="SSF47384">
    <property type="entry name" value="Homodimeric domain of signal transducing histidine kinase"/>
    <property type="match status" value="1"/>
</dbReference>
<dbReference type="SMART" id="SM00091">
    <property type="entry name" value="PAS"/>
    <property type="match status" value="1"/>
</dbReference>
<dbReference type="PANTHER" id="PTHR43065">
    <property type="entry name" value="SENSOR HISTIDINE KINASE"/>
    <property type="match status" value="1"/>
</dbReference>
<dbReference type="EC" id="2.7.13.3" evidence="3"/>
<keyword evidence="5" id="KW-0418">Kinase</keyword>
<comment type="subcellular location">
    <subcellularLocation>
        <location evidence="2">Cell membrane</location>
    </subcellularLocation>
</comment>
<feature type="transmembrane region" description="Helical" evidence="9">
    <location>
        <begin position="111"/>
        <end position="132"/>
    </location>
</feature>
<dbReference type="InterPro" id="IPR011006">
    <property type="entry name" value="CheY-like_superfamily"/>
</dbReference>
<evidence type="ECO:0000313" key="15">
    <source>
        <dbReference type="Proteomes" id="UP000546162"/>
    </source>
</evidence>
<dbReference type="SUPFAM" id="SSF55785">
    <property type="entry name" value="PYP-like sensor domain (PAS domain)"/>
    <property type="match status" value="1"/>
</dbReference>
<evidence type="ECO:0000256" key="4">
    <source>
        <dbReference type="ARBA" id="ARBA00022553"/>
    </source>
</evidence>
<dbReference type="InterPro" id="IPR035965">
    <property type="entry name" value="PAS-like_dom_sf"/>
</dbReference>
<proteinExistence type="predicted"/>
<evidence type="ECO:0000259" key="11">
    <source>
        <dbReference type="PROSITE" id="PS50110"/>
    </source>
</evidence>
<comment type="caution">
    <text evidence="14">The sequence shown here is derived from an EMBL/GenBank/DDBJ whole genome shotgun (WGS) entry which is preliminary data.</text>
</comment>
<keyword evidence="15" id="KW-1185">Reference proteome</keyword>
<feature type="modified residue" description="4-aspartylphosphate" evidence="7">
    <location>
        <position position="685"/>
    </location>
</feature>
<dbReference type="InterPro" id="IPR000700">
    <property type="entry name" value="PAS-assoc_C"/>
</dbReference>
<dbReference type="Gene3D" id="1.10.287.130">
    <property type="match status" value="1"/>
</dbReference>
<dbReference type="Pfam" id="PF13426">
    <property type="entry name" value="PAS_9"/>
    <property type="match status" value="1"/>
</dbReference>
<dbReference type="PROSITE" id="PS50112">
    <property type="entry name" value="PAS"/>
    <property type="match status" value="1"/>
</dbReference>
<keyword evidence="8" id="KW-0175">Coiled coil</keyword>
<dbReference type="NCBIfam" id="TIGR00229">
    <property type="entry name" value="sensory_box"/>
    <property type="match status" value="1"/>
</dbReference>
<feature type="domain" description="PAS" evidence="12">
    <location>
        <begin position="247"/>
        <end position="292"/>
    </location>
</feature>
<dbReference type="SUPFAM" id="SSF55874">
    <property type="entry name" value="ATPase domain of HSP90 chaperone/DNA topoisomerase II/histidine kinase"/>
    <property type="match status" value="1"/>
</dbReference>
<feature type="domain" description="Response regulatory" evidence="11">
    <location>
        <begin position="636"/>
        <end position="750"/>
    </location>
</feature>
<dbReference type="AlphaFoldDB" id="A0A7W7MBA4"/>
<keyword evidence="9" id="KW-1133">Transmembrane helix</keyword>